<gene>
    <name evidence="9" type="ORF">Aory04_000947000</name>
</gene>
<proteinExistence type="inferred from homology"/>
<feature type="compositionally biased region" description="Acidic residues" evidence="7">
    <location>
        <begin position="124"/>
        <end position="137"/>
    </location>
</feature>
<sequence length="137" mass="14708">MDDNNQATTLSNDPAVNAPDTATLGRDKGKATQDPAPTDTSMDEGESDESENEDIVSIEISLEAYSALPALAFEHMLTLSSPAEEDEDGGDDLAPIDSSNIISGRRTRGKTIDFVDAAQKLKDDEGEDDEDDEDFEP</sequence>
<feature type="compositionally biased region" description="Acidic residues" evidence="7">
    <location>
        <begin position="41"/>
        <end position="55"/>
    </location>
</feature>
<dbReference type="SMART" id="SM01082">
    <property type="entry name" value="CHZ"/>
    <property type="match status" value="1"/>
</dbReference>
<keyword evidence="5" id="KW-0539">Nucleus</keyword>
<comment type="similarity">
    <text evidence="3">Belongs to the CHZ1 family.</text>
</comment>
<reference evidence="9" key="1">
    <citation type="submission" date="2023-04" db="EMBL/GenBank/DDBJ databases">
        <title>Aspergillus oryzae NBRC 4228.</title>
        <authorList>
            <person name="Ichikawa N."/>
            <person name="Sato H."/>
            <person name="Tonouchi N."/>
        </authorList>
    </citation>
    <scope>NUCLEOTIDE SEQUENCE</scope>
    <source>
        <strain evidence="9">NBRC 4228</strain>
    </source>
</reference>
<evidence type="ECO:0000256" key="4">
    <source>
        <dbReference type="ARBA" id="ARBA00023186"/>
    </source>
</evidence>
<feature type="region of interest" description="Disordered" evidence="7">
    <location>
        <begin position="118"/>
        <end position="137"/>
    </location>
</feature>
<name>A0AAN4YNL4_ASPOZ</name>
<evidence type="ECO:0000313" key="10">
    <source>
        <dbReference type="Proteomes" id="UP001165205"/>
    </source>
</evidence>
<evidence type="ECO:0000256" key="5">
    <source>
        <dbReference type="ARBA" id="ARBA00023242"/>
    </source>
</evidence>
<feature type="region of interest" description="Disordered" evidence="7">
    <location>
        <begin position="82"/>
        <end position="104"/>
    </location>
</feature>
<dbReference type="Proteomes" id="UP001165205">
    <property type="component" value="Unassembled WGS sequence"/>
</dbReference>
<dbReference type="AlphaFoldDB" id="A0AAN4YNL4"/>
<evidence type="ECO:0000256" key="3">
    <source>
        <dbReference type="ARBA" id="ARBA00008057"/>
    </source>
</evidence>
<evidence type="ECO:0000313" key="9">
    <source>
        <dbReference type="EMBL" id="GMG34058.1"/>
    </source>
</evidence>
<protein>
    <submittedName>
        <fullName evidence="9">Unnamed protein product</fullName>
    </submittedName>
</protein>
<feature type="compositionally biased region" description="Polar residues" evidence="7">
    <location>
        <begin position="1"/>
        <end position="14"/>
    </location>
</feature>
<evidence type="ECO:0000259" key="8">
    <source>
        <dbReference type="SMART" id="SM01082"/>
    </source>
</evidence>
<feature type="domain" description="Histone chaperone" evidence="8">
    <location>
        <begin position="87"/>
        <end position="123"/>
    </location>
</feature>
<dbReference type="InterPro" id="IPR019098">
    <property type="entry name" value="Histone_chaperone_domain_CHZ"/>
</dbReference>
<keyword evidence="4" id="KW-0143">Chaperone</keyword>
<evidence type="ECO:0000256" key="2">
    <source>
        <dbReference type="ARBA" id="ARBA00004123"/>
    </source>
</evidence>
<feature type="region of interest" description="Disordered" evidence="7">
    <location>
        <begin position="1"/>
        <end position="55"/>
    </location>
</feature>
<comment type="subcellular location">
    <subcellularLocation>
        <location evidence="2">Nucleus</location>
    </subcellularLocation>
</comment>
<dbReference type="EMBL" id="BSYA01000131">
    <property type="protein sequence ID" value="GMG34058.1"/>
    <property type="molecule type" value="Genomic_DNA"/>
</dbReference>
<comment type="function">
    <text evidence="1">Forms a chaperone-bound H2A.Z-H2B complex that acts as a source for SWR1 complex-dependent H2A to H2A.Z histone replacement in chromatin.</text>
</comment>
<evidence type="ECO:0000256" key="1">
    <source>
        <dbReference type="ARBA" id="ARBA00002212"/>
    </source>
</evidence>
<comment type="caution">
    <text evidence="9">The sequence shown here is derived from an EMBL/GenBank/DDBJ whole genome shotgun (WGS) entry which is preliminary data.</text>
</comment>
<organism evidence="9 10">
    <name type="scientific">Aspergillus oryzae</name>
    <name type="common">Yellow koji mold</name>
    <dbReference type="NCBI Taxonomy" id="5062"/>
    <lineage>
        <taxon>Eukaryota</taxon>
        <taxon>Fungi</taxon>
        <taxon>Dikarya</taxon>
        <taxon>Ascomycota</taxon>
        <taxon>Pezizomycotina</taxon>
        <taxon>Eurotiomycetes</taxon>
        <taxon>Eurotiomycetidae</taxon>
        <taxon>Eurotiales</taxon>
        <taxon>Aspergillaceae</taxon>
        <taxon>Aspergillus</taxon>
        <taxon>Aspergillus subgen. Circumdati</taxon>
    </lineage>
</organism>
<dbReference type="Pfam" id="PF09649">
    <property type="entry name" value="CHZ"/>
    <property type="match status" value="1"/>
</dbReference>
<evidence type="ECO:0000256" key="6">
    <source>
        <dbReference type="ARBA" id="ARBA00025877"/>
    </source>
</evidence>
<accession>A0AAN4YNL4</accession>
<evidence type="ECO:0000256" key="7">
    <source>
        <dbReference type="SAM" id="MobiDB-lite"/>
    </source>
</evidence>
<comment type="subunit">
    <text evidence="6">Forms a heterotrimer with H2A.Z-H2B, stabilizing the association of the histone dimer. Also, with a lower affinity, forms a heterotrimer with H2A-H2B.</text>
</comment>
<dbReference type="GO" id="GO:0005634">
    <property type="term" value="C:nucleus"/>
    <property type="evidence" value="ECO:0007669"/>
    <property type="project" value="UniProtKB-SubCell"/>
</dbReference>